<evidence type="ECO:0000313" key="1">
    <source>
        <dbReference type="EMBL" id="KRY03213.1"/>
    </source>
</evidence>
<comment type="caution">
    <text evidence="1">The sequence shown here is derived from an EMBL/GenBank/DDBJ whole genome shotgun (WGS) entry which is preliminary data.</text>
</comment>
<proteinExistence type="predicted"/>
<dbReference type="EMBL" id="JYDQ01003026">
    <property type="protein sequence ID" value="KRY03213.1"/>
    <property type="molecule type" value="Genomic_DNA"/>
</dbReference>
<sequence>MQGASFLDSLSSILRRVSGCWNSIKFAVEIFAWAYCSCSIDVNVEHK</sequence>
<accession>A0A0V0YSU9</accession>
<name>A0A0V0YSU9_9BILA</name>
<dbReference type="Proteomes" id="UP000054783">
    <property type="component" value="Unassembled WGS sequence"/>
</dbReference>
<keyword evidence="2" id="KW-1185">Reference proteome</keyword>
<reference evidence="1 2" key="1">
    <citation type="submission" date="2015-01" db="EMBL/GenBank/DDBJ databases">
        <title>Evolution of Trichinella species and genotypes.</title>
        <authorList>
            <person name="Korhonen P.K."/>
            <person name="Edoardo P."/>
            <person name="Giuseppe L.R."/>
            <person name="Gasser R.B."/>
        </authorList>
    </citation>
    <scope>NUCLEOTIDE SEQUENCE [LARGE SCALE GENOMIC DNA]</scope>
    <source>
        <strain evidence="1">ISS2496</strain>
    </source>
</reference>
<dbReference type="AlphaFoldDB" id="A0A0V0YSU9"/>
<evidence type="ECO:0000313" key="2">
    <source>
        <dbReference type="Proteomes" id="UP000054783"/>
    </source>
</evidence>
<organism evidence="1 2">
    <name type="scientific">Trichinella patagoniensis</name>
    <dbReference type="NCBI Taxonomy" id="990121"/>
    <lineage>
        <taxon>Eukaryota</taxon>
        <taxon>Metazoa</taxon>
        <taxon>Ecdysozoa</taxon>
        <taxon>Nematoda</taxon>
        <taxon>Enoplea</taxon>
        <taxon>Dorylaimia</taxon>
        <taxon>Trichinellida</taxon>
        <taxon>Trichinellidae</taxon>
        <taxon>Trichinella</taxon>
    </lineage>
</organism>
<protein>
    <submittedName>
        <fullName evidence="1">Uncharacterized protein</fullName>
    </submittedName>
</protein>
<gene>
    <name evidence="1" type="ORF">T12_1041</name>
</gene>